<proteinExistence type="inferred from homology"/>
<keyword evidence="6 8" id="KW-1133">Transmembrane helix</keyword>
<comment type="similarity">
    <text evidence="2">Belongs to the CPA3 antiporters (TC 2.A.63) subunit F family.</text>
</comment>
<evidence type="ECO:0000256" key="1">
    <source>
        <dbReference type="ARBA" id="ARBA00004651"/>
    </source>
</evidence>
<evidence type="ECO:0000256" key="5">
    <source>
        <dbReference type="ARBA" id="ARBA00022692"/>
    </source>
</evidence>
<evidence type="ECO:0000313" key="10">
    <source>
        <dbReference type="Proteomes" id="UP000448292"/>
    </source>
</evidence>
<dbReference type="PANTHER" id="PTHR34702">
    <property type="entry name" value="NA(+)/H(+) ANTIPORTER SUBUNIT F1"/>
    <property type="match status" value="1"/>
</dbReference>
<organism evidence="9 10">
    <name type="scientific">Oceanidesulfovibrio indonesiensis</name>
    <dbReference type="NCBI Taxonomy" id="54767"/>
    <lineage>
        <taxon>Bacteria</taxon>
        <taxon>Pseudomonadati</taxon>
        <taxon>Thermodesulfobacteriota</taxon>
        <taxon>Desulfovibrionia</taxon>
        <taxon>Desulfovibrionales</taxon>
        <taxon>Desulfovibrionaceae</taxon>
        <taxon>Oceanidesulfovibrio</taxon>
    </lineage>
</organism>
<evidence type="ECO:0000256" key="3">
    <source>
        <dbReference type="ARBA" id="ARBA00022448"/>
    </source>
</evidence>
<reference evidence="9 10" key="1">
    <citation type="submission" date="2018-06" db="EMBL/GenBank/DDBJ databases">
        <title>Complete genome of Desulfovibrio indonesiensis P37SLT.</title>
        <authorList>
            <person name="Crispim J.S."/>
            <person name="Vidigal P.M.P."/>
            <person name="Silva L.C.F."/>
            <person name="Laguardia C.N."/>
            <person name="Araujo L.C."/>
            <person name="Dias R.S."/>
            <person name="Sousa M.P."/>
            <person name="Paula S.O."/>
            <person name="Silva C."/>
        </authorList>
    </citation>
    <scope>NUCLEOTIDE SEQUENCE [LARGE SCALE GENOMIC DNA]</scope>
    <source>
        <strain evidence="9 10">P37SLT</strain>
    </source>
</reference>
<evidence type="ECO:0000256" key="6">
    <source>
        <dbReference type="ARBA" id="ARBA00022989"/>
    </source>
</evidence>
<dbReference type="EMBL" id="QMIE01000004">
    <property type="protein sequence ID" value="TVM18455.1"/>
    <property type="molecule type" value="Genomic_DNA"/>
</dbReference>
<evidence type="ECO:0000256" key="2">
    <source>
        <dbReference type="ARBA" id="ARBA00009212"/>
    </source>
</evidence>
<dbReference type="Proteomes" id="UP000448292">
    <property type="component" value="Unassembled WGS sequence"/>
</dbReference>
<evidence type="ECO:0000256" key="7">
    <source>
        <dbReference type="ARBA" id="ARBA00023136"/>
    </source>
</evidence>
<dbReference type="AlphaFoldDB" id="A0A7M3MHH4"/>
<feature type="transmembrane region" description="Helical" evidence="8">
    <location>
        <begin position="6"/>
        <end position="24"/>
    </location>
</feature>
<evidence type="ECO:0000313" key="9">
    <source>
        <dbReference type="EMBL" id="TVM18455.1"/>
    </source>
</evidence>
<evidence type="ECO:0000256" key="8">
    <source>
        <dbReference type="SAM" id="Phobius"/>
    </source>
</evidence>
<keyword evidence="10" id="KW-1185">Reference proteome</keyword>
<dbReference type="PANTHER" id="PTHR34702:SF1">
    <property type="entry name" value="NA(+)_H(+) ANTIPORTER SUBUNIT F"/>
    <property type="match status" value="1"/>
</dbReference>
<keyword evidence="5 8" id="KW-0812">Transmembrane</keyword>
<dbReference type="InterPro" id="IPR007208">
    <property type="entry name" value="MrpF/PhaF-like"/>
</dbReference>
<gene>
    <name evidence="9" type="ORF">DPQ33_06850</name>
</gene>
<keyword evidence="7 8" id="KW-0472">Membrane</keyword>
<feature type="transmembrane region" description="Helical" evidence="8">
    <location>
        <begin position="63"/>
        <end position="83"/>
    </location>
</feature>
<evidence type="ECO:0000256" key="4">
    <source>
        <dbReference type="ARBA" id="ARBA00022475"/>
    </source>
</evidence>
<dbReference type="GO" id="GO:0005886">
    <property type="term" value="C:plasma membrane"/>
    <property type="evidence" value="ECO:0007669"/>
    <property type="project" value="UniProtKB-SubCell"/>
</dbReference>
<comment type="caution">
    <text evidence="9">The sequence shown here is derived from an EMBL/GenBank/DDBJ whole genome shotgun (WGS) entry which is preliminary data.</text>
</comment>
<dbReference type="Pfam" id="PF04066">
    <property type="entry name" value="MrpF_PhaF"/>
    <property type="match status" value="1"/>
</dbReference>
<dbReference type="OrthoDB" id="9800226at2"/>
<keyword evidence="4" id="KW-1003">Cell membrane</keyword>
<comment type="subcellular location">
    <subcellularLocation>
        <location evidence="1">Cell membrane</location>
        <topology evidence="1">Multi-pass membrane protein</topology>
    </subcellularLocation>
</comment>
<keyword evidence="3" id="KW-0813">Transport</keyword>
<sequence>MDTFLLYSGLALVLIMILSMYRGIVGPTVLDRIISVNAVGSKTVVLLIIIGFLYGRVDMFVDIALAYAMLNFVAVLAAAKYFYKRRGLHEEPGQGARLTDLPEREEENA</sequence>
<accession>A0A7M3MHH4</accession>
<dbReference type="GO" id="GO:0015385">
    <property type="term" value="F:sodium:proton antiporter activity"/>
    <property type="evidence" value="ECO:0007669"/>
    <property type="project" value="TreeGrafter"/>
</dbReference>
<name>A0A7M3MHH4_9BACT</name>
<feature type="transmembrane region" description="Helical" evidence="8">
    <location>
        <begin position="36"/>
        <end position="57"/>
    </location>
</feature>
<protein>
    <submittedName>
        <fullName evidence="9">pH regulation protein F</fullName>
    </submittedName>
</protein>
<dbReference type="RefSeq" id="WP_144302463.1">
    <property type="nucleotide sequence ID" value="NZ_QMIE01000004.1"/>
</dbReference>